<dbReference type="VEuPathDB" id="FungiDB:ASPTUDRAFT_356422"/>
<dbReference type="EMBL" id="KV878178">
    <property type="protein sequence ID" value="OJI88894.1"/>
    <property type="molecule type" value="Genomic_DNA"/>
</dbReference>
<gene>
    <name evidence="1" type="ORF">ASPTUDRAFT_356422</name>
</gene>
<name>A0A1L9NIE2_ASPTC</name>
<sequence length="74" mass="8457">MQIYLVFLQAKSSYDLLATTVRDVCIAQDSYDVSGDQKCVNLCHDLFIYLAGHVQTLYWCYTVWAILCVATCDH</sequence>
<accession>A0A1L9NIE2</accession>
<dbReference type="AlphaFoldDB" id="A0A1L9NIE2"/>
<organism evidence="1 2">
    <name type="scientific">Aspergillus tubingensis (strain CBS 134.48)</name>
    <dbReference type="NCBI Taxonomy" id="767770"/>
    <lineage>
        <taxon>Eukaryota</taxon>
        <taxon>Fungi</taxon>
        <taxon>Dikarya</taxon>
        <taxon>Ascomycota</taxon>
        <taxon>Pezizomycotina</taxon>
        <taxon>Eurotiomycetes</taxon>
        <taxon>Eurotiomycetidae</taxon>
        <taxon>Eurotiales</taxon>
        <taxon>Aspergillaceae</taxon>
        <taxon>Aspergillus</taxon>
        <taxon>Aspergillus subgen. Circumdati</taxon>
    </lineage>
</organism>
<evidence type="ECO:0000313" key="2">
    <source>
        <dbReference type="Proteomes" id="UP000184304"/>
    </source>
</evidence>
<protein>
    <submittedName>
        <fullName evidence="1">Uncharacterized protein</fullName>
    </submittedName>
</protein>
<dbReference type="Proteomes" id="UP000184304">
    <property type="component" value="Unassembled WGS sequence"/>
</dbReference>
<evidence type="ECO:0000313" key="1">
    <source>
        <dbReference type="EMBL" id="OJI88894.1"/>
    </source>
</evidence>
<keyword evidence="2" id="KW-1185">Reference proteome</keyword>
<reference evidence="2" key="1">
    <citation type="journal article" date="2017" name="Genome Biol.">
        <title>Comparative genomics reveals high biological diversity and specific adaptations in the industrially and medically important fungal genus Aspergillus.</title>
        <authorList>
            <person name="de Vries R.P."/>
            <person name="Riley R."/>
            <person name="Wiebenga A."/>
            <person name="Aguilar-Osorio G."/>
            <person name="Amillis S."/>
            <person name="Uchima C.A."/>
            <person name="Anderluh G."/>
            <person name="Asadollahi M."/>
            <person name="Askin M."/>
            <person name="Barry K."/>
            <person name="Battaglia E."/>
            <person name="Bayram O."/>
            <person name="Benocci T."/>
            <person name="Braus-Stromeyer S.A."/>
            <person name="Caldana C."/>
            <person name="Canovas D."/>
            <person name="Cerqueira G.C."/>
            <person name="Chen F."/>
            <person name="Chen W."/>
            <person name="Choi C."/>
            <person name="Clum A."/>
            <person name="Dos Santos R.A."/>
            <person name="Damasio A.R."/>
            <person name="Diallinas G."/>
            <person name="Emri T."/>
            <person name="Fekete E."/>
            <person name="Flipphi M."/>
            <person name="Freyberg S."/>
            <person name="Gallo A."/>
            <person name="Gournas C."/>
            <person name="Habgood R."/>
            <person name="Hainaut M."/>
            <person name="Harispe M.L."/>
            <person name="Henrissat B."/>
            <person name="Hilden K.S."/>
            <person name="Hope R."/>
            <person name="Hossain A."/>
            <person name="Karabika E."/>
            <person name="Karaffa L."/>
            <person name="Karanyi Z."/>
            <person name="Krasevec N."/>
            <person name="Kuo A."/>
            <person name="Kusch H."/>
            <person name="LaButti K."/>
            <person name="Lagendijk E.L."/>
            <person name="Lapidus A."/>
            <person name="Levasseur A."/>
            <person name="Lindquist E."/>
            <person name="Lipzen A."/>
            <person name="Logrieco A.F."/>
            <person name="MacCabe A."/>
            <person name="Maekelae M.R."/>
            <person name="Malavazi I."/>
            <person name="Melin P."/>
            <person name="Meyer V."/>
            <person name="Mielnichuk N."/>
            <person name="Miskei M."/>
            <person name="Molnar A.P."/>
            <person name="Mule G."/>
            <person name="Ngan C.Y."/>
            <person name="Orejas M."/>
            <person name="Orosz E."/>
            <person name="Ouedraogo J.P."/>
            <person name="Overkamp K.M."/>
            <person name="Park H.-S."/>
            <person name="Perrone G."/>
            <person name="Piumi F."/>
            <person name="Punt P.J."/>
            <person name="Ram A.F."/>
            <person name="Ramon A."/>
            <person name="Rauscher S."/>
            <person name="Record E."/>
            <person name="Riano-Pachon D.M."/>
            <person name="Robert V."/>
            <person name="Roehrig J."/>
            <person name="Ruller R."/>
            <person name="Salamov A."/>
            <person name="Salih N.S."/>
            <person name="Samson R.A."/>
            <person name="Sandor E."/>
            <person name="Sanguinetti M."/>
            <person name="Schuetze T."/>
            <person name="Sepcic K."/>
            <person name="Shelest E."/>
            <person name="Sherlock G."/>
            <person name="Sophianopoulou V."/>
            <person name="Squina F.M."/>
            <person name="Sun H."/>
            <person name="Susca A."/>
            <person name="Todd R.B."/>
            <person name="Tsang A."/>
            <person name="Unkles S.E."/>
            <person name="van de Wiele N."/>
            <person name="van Rossen-Uffink D."/>
            <person name="Oliveira J.V."/>
            <person name="Vesth T.C."/>
            <person name="Visser J."/>
            <person name="Yu J.-H."/>
            <person name="Zhou M."/>
            <person name="Andersen M.R."/>
            <person name="Archer D.B."/>
            <person name="Baker S.E."/>
            <person name="Benoit I."/>
            <person name="Brakhage A.A."/>
            <person name="Braus G.H."/>
            <person name="Fischer R."/>
            <person name="Frisvad J.C."/>
            <person name="Goldman G.H."/>
            <person name="Houbraken J."/>
            <person name="Oakley B."/>
            <person name="Pocsi I."/>
            <person name="Scazzocchio C."/>
            <person name="Seiboth B."/>
            <person name="vanKuyk P.A."/>
            <person name="Wortman J."/>
            <person name="Dyer P.S."/>
            <person name="Grigoriev I.V."/>
        </authorList>
    </citation>
    <scope>NUCLEOTIDE SEQUENCE [LARGE SCALE GENOMIC DNA]</scope>
    <source>
        <strain evidence="2">CBS 134.48</strain>
    </source>
</reference>
<proteinExistence type="predicted"/>